<sequence length="73" mass="7815">MIMSSLSNTSCSRQLTFVNIRLTSSLALSPRSHSTTKSSGKCPVCQEFVSKSTSGDCSAGTALSRIQRLTAYH</sequence>
<evidence type="ECO:0000313" key="1">
    <source>
        <dbReference type="EMBL" id="GJJ71773.1"/>
    </source>
</evidence>
<reference evidence="1" key="2">
    <citation type="journal article" date="2022" name="Microbiol. Resour. Announc.">
        <title>Whole-Genome Sequence of Entomortierella parvispora E1425, a Mucoromycotan Fungus Associated with Burkholderiaceae-Related Endosymbiotic Bacteria.</title>
        <authorList>
            <person name="Herlambang A."/>
            <person name="Guo Y."/>
            <person name="Takashima Y."/>
            <person name="Narisawa K."/>
            <person name="Ohta H."/>
            <person name="Nishizawa T."/>
        </authorList>
    </citation>
    <scope>NUCLEOTIDE SEQUENCE</scope>
    <source>
        <strain evidence="1">E1425</strain>
    </source>
</reference>
<evidence type="ECO:0000313" key="2">
    <source>
        <dbReference type="Proteomes" id="UP000827284"/>
    </source>
</evidence>
<accession>A0A9P3H8J3</accession>
<dbReference type="AlphaFoldDB" id="A0A9P3H8J3"/>
<organism evidence="1 2">
    <name type="scientific">Entomortierella parvispora</name>
    <dbReference type="NCBI Taxonomy" id="205924"/>
    <lineage>
        <taxon>Eukaryota</taxon>
        <taxon>Fungi</taxon>
        <taxon>Fungi incertae sedis</taxon>
        <taxon>Mucoromycota</taxon>
        <taxon>Mortierellomycotina</taxon>
        <taxon>Mortierellomycetes</taxon>
        <taxon>Mortierellales</taxon>
        <taxon>Mortierellaceae</taxon>
        <taxon>Entomortierella</taxon>
    </lineage>
</organism>
<comment type="caution">
    <text evidence="1">The sequence shown here is derived from an EMBL/GenBank/DDBJ whole genome shotgun (WGS) entry which is preliminary data.</text>
</comment>
<name>A0A9P3H8J3_9FUNG</name>
<protein>
    <submittedName>
        <fullName evidence="1">Uncharacterized protein</fullName>
    </submittedName>
</protein>
<dbReference type="Proteomes" id="UP000827284">
    <property type="component" value="Unassembled WGS sequence"/>
</dbReference>
<dbReference type="EMBL" id="BQFW01000006">
    <property type="protein sequence ID" value="GJJ71773.1"/>
    <property type="molecule type" value="Genomic_DNA"/>
</dbReference>
<gene>
    <name evidence="1" type="ORF">EMPS_04130</name>
</gene>
<proteinExistence type="predicted"/>
<keyword evidence="2" id="KW-1185">Reference proteome</keyword>
<reference evidence="1" key="1">
    <citation type="submission" date="2021-11" db="EMBL/GenBank/DDBJ databases">
        <authorList>
            <person name="Herlambang A."/>
            <person name="Guo Y."/>
            <person name="Takashima Y."/>
            <person name="Nishizawa T."/>
        </authorList>
    </citation>
    <scope>NUCLEOTIDE SEQUENCE</scope>
    <source>
        <strain evidence="1">E1425</strain>
    </source>
</reference>